<dbReference type="Gene3D" id="3.30.390.10">
    <property type="entry name" value="Enolase-like, N-terminal domain"/>
    <property type="match status" value="1"/>
</dbReference>
<dbReference type="PIRSF" id="PIRSF001400">
    <property type="entry name" value="Enolase"/>
    <property type="match status" value="1"/>
</dbReference>
<evidence type="ECO:0000256" key="12">
    <source>
        <dbReference type="PIRSR" id="PIRSR001400-1"/>
    </source>
</evidence>
<evidence type="ECO:0000313" key="17">
    <source>
        <dbReference type="EMBL" id="APB34204.1"/>
    </source>
</evidence>
<evidence type="ECO:0000256" key="8">
    <source>
        <dbReference type="ARBA" id="ARBA00022842"/>
    </source>
</evidence>
<comment type="cofactor">
    <cofactor evidence="14">
        <name>Mg(2+)</name>
        <dbReference type="ChEBI" id="CHEBI:18420"/>
    </cofactor>
    <text evidence="14">Mg(2+) is required for catalysis and for stabilizing the dimer.</text>
</comment>
<reference evidence="17 18" key="1">
    <citation type="submission" date="2016-10" db="EMBL/GenBank/DDBJ databases">
        <title>Description of Gloeomargarita lithophora gen. nov., sp. nov., a thylakoid-bearing basal-branching cyanobacterium with intracellular carbonates, and proposal for Gloeomargaritales ord. nov.</title>
        <authorList>
            <person name="Moreira D."/>
            <person name="Tavera R."/>
            <person name="Benzerara K."/>
            <person name="Skouri-Panet F."/>
            <person name="Couradeau E."/>
            <person name="Gerard E."/>
            <person name="Loussert C."/>
            <person name="Novelo E."/>
            <person name="Zivanovic Y."/>
            <person name="Lopez-Garcia P."/>
        </authorList>
    </citation>
    <scope>NUCLEOTIDE SEQUENCE [LARGE SCALE GENOMIC DNA]</scope>
    <source>
        <strain evidence="17 18">D10</strain>
    </source>
</reference>
<dbReference type="KEGG" id="glt:GlitD10_1878"/>
<dbReference type="Pfam" id="PF00113">
    <property type="entry name" value="Enolase_C"/>
    <property type="match status" value="1"/>
</dbReference>
<dbReference type="GO" id="GO:0005576">
    <property type="term" value="C:extracellular region"/>
    <property type="evidence" value="ECO:0007669"/>
    <property type="project" value="UniProtKB-SubCell"/>
</dbReference>
<sequence>MSALVTTTIDSIRAWEVLDSRGRPTIAVQVDLADGDAGMAMVPSGASTGTFEAHELRDGDPQRYGGAGVLKAVENVIEAIEPELLDLDATDQQAIDQALIDLDGTPNKSNLGANAILGVSIAVAKAAANALGLPLYRYLGGPMGSVLPVPLMNVLNGGAHADNNVDIQEFMIVPVGAASFREALRWGAEVFASLKKVLKEQKLNTSVGDEGGFAPNLSSNRAALDLLLQAIEKAGYKPGTQIAFALDVAASEFYQNGQYTYDGNTHTPQGLIDYLAELAHNYPIVSIEDGLAEDDWDSWRLHTQNLGKKIQLVGDDLFVTNRTRLQKGIDLGVANAILIKLNQIGTVTETLQTIHLATRSGYRSVISHRSGETEDTTIADLAVATNAGQIKTGSLCRSERVAKYNRLLEIENELGDTAVYAPQIGLGPKPLG</sequence>
<proteinExistence type="inferred from homology"/>
<dbReference type="PRINTS" id="PR00148">
    <property type="entry name" value="ENOLASE"/>
</dbReference>
<feature type="active site" description="Proton acceptor" evidence="11 12">
    <location>
        <position position="340"/>
    </location>
</feature>
<dbReference type="InterPro" id="IPR000941">
    <property type="entry name" value="Enolase"/>
</dbReference>
<evidence type="ECO:0000256" key="11">
    <source>
        <dbReference type="HAMAP-Rule" id="MF_00318"/>
    </source>
</evidence>
<feature type="binding site" evidence="11 14">
    <location>
        <position position="247"/>
    </location>
    <ligand>
        <name>Mg(2+)</name>
        <dbReference type="ChEBI" id="CHEBI:18420"/>
    </ligand>
</feature>
<dbReference type="SUPFAM" id="SSF51604">
    <property type="entry name" value="Enolase C-terminal domain-like"/>
    <property type="match status" value="1"/>
</dbReference>
<feature type="binding site" evidence="13">
    <location>
        <position position="169"/>
    </location>
    <ligand>
        <name>substrate</name>
    </ligand>
</feature>
<evidence type="ECO:0000313" key="18">
    <source>
        <dbReference type="Proteomes" id="UP000180235"/>
    </source>
</evidence>
<dbReference type="InterPro" id="IPR020811">
    <property type="entry name" value="Enolase_N"/>
</dbReference>
<accession>A0A1J0AE41</accession>
<feature type="domain" description="Enolase C-terminal TIM barrel" evidence="15">
    <location>
        <begin position="144"/>
        <end position="428"/>
    </location>
</feature>
<dbReference type="EC" id="4.2.1.11" evidence="3 11"/>
<dbReference type="RefSeq" id="WP_172819656.1">
    <property type="nucleotide sequence ID" value="NZ_CP017675.1"/>
</dbReference>
<feature type="binding site" evidence="11">
    <location>
        <position position="391"/>
    </location>
    <ligand>
        <name>(2R)-2-phosphoglycerate</name>
        <dbReference type="ChEBI" id="CHEBI:58289"/>
    </ligand>
</feature>
<comment type="subcellular location">
    <subcellularLocation>
        <location evidence="11">Cytoplasm</location>
    </subcellularLocation>
    <subcellularLocation>
        <location evidence="11">Secreted</location>
    </subcellularLocation>
    <subcellularLocation>
        <location evidence="11">Cell surface</location>
    </subcellularLocation>
    <text evidence="11">Fractions of enolase are present in both the cytoplasm and on the cell surface.</text>
</comment>
<organism evidence="17 18">
    <name type="scientific">Gloeomargarita lithophora Alchichica-D10</name>
    <dbReference type="NCBI Taxonomy" id="1188229"/>
    <lineage>
        <taxon>Bacteria</taxon>
        <taxon>Bacillati</taxon>
        <taxon>Cyanobacteriota</taxon>
        <taxon>Cyanophyceae</taxon>
        <taxon>Gloeomargaritales</taxon>
        <taxon>Gloeomargaritaceae</taxon>
        <taxon>Gloeomargarita</taxon>
    </lineage>
</organism>
<evidence type="ECO:0000259" key="16">
    <source>
        <dbReference type="SMART" id="SM01193"/>
    </source>
</evidence>
<feature type="domain" description="Enolase N-terminal" evidence="16">
    <location>
        <begin position="9"/>
        <end position="139"/>
    </location>
</feature>
<evidence type="ECO:0000256" key="3">
    <source>
        <dbReference type="ARBA" id="ARBA00012058"/>
    </source>
</evidence>
<dbReference type="GO" id="GO:0006096">
    <property type="term" value="P:glycolytic process"/>
    <property type="evidence" value="ECO:0007669"/>
    <property type="project" value="UniProtKB-UniRule"/>
</dbReference>
<name>A0A1J0AE41_9CYAN</name>
<evidence type="ECO:0000259" key="15">
    <source>
        <dbReference type="SMART" id="SM01192"/>
    </source>
</evidence>
<feature type="binding site" evidence="11">
    <location>
        <position position="369"/>
    </location>
    <ligand>
        <name>(2R)-2-phosphoglycerate</name>
        <dbReference type="ChEBI" id="CHEBI:58289"/>
    </ligand>
</feature>
<evidence type="ECO:0000256" key="2">
    <source>
        <dbReference type="ARBA" id="ARBA00009604"/>
    </source>
</evidence>
<feature type="binding site" evidence="11">
    <location>
        <position position="370"/>
    </location>
    <ligand>
        <name>(2R)-2-phosphoglycerate</name>
        <dbReference type="ChEBI" id="CHEBI:58289"/>
    </ligand>
</feature>
<evidence type="ECO:0000256" key="14">
    <source>
        <dbReference type="PIRSR" id="PIRSR001400-3"/>
    </source>
</evidence>
<evidence type="ECO:0000256" key="13">
    <source>
        <dbReference type="PIRSR" id="PIRSR001400-2"/>
    </source>
</evidence>
<comment type="function">
    <text evidence="11">Catalyzes the reversible conversion of 2-phosphoglycerate (2-PG) into phosphoenolpyruvate (PEP). It is essential for the degradation of carbohydrates via glycolysis.</text>
</comment>
<dbReference type="SMART" id="SM01193">
    <property type="entry name" value="Enolase_N"/>
    <property type="match status" value="1"/>
</dbReference>
<dbReference type="FunFam" id="3.20.20.120:FF:000001">
    <property type="entry name" value="Enolase"/>
    <property type="match status" value="1"/>
</dbReference>
<keyword evidence="18" id="KW-1185">Reference proteome</keyword>
<evidence type="ECO:0000256" key="5">
    <source>
        <dbReference type="ARBA" id="ARBA00022490"/>
    </source>
</evidence>
<dbReference type="EMBL" id="CP017675">
    <property type="protein sequence ID" value="APB34204.1"/>
    <property type="molecule type" value="Genomic_DNA"/>
</dbReference>
<feature type="binding site" evidence="11">
    <location>
        <position position="340"/>
    </location>
    <ligand>
        <name>(2R)-2-phosphoglycerate</name>
        <dbReference type="ChEBI" id="CHEBI:58289"/>
    </ligand>
</feature>
<evidence type="ECO:0000256" key="7">
    <source>
        <dbReference type="ARBA" id="ARBA00022723"/>
    </source>
</evidence>
<dbReference type="PANTHER" id="PTHR11902:SF1">
    <property type="entry name" value="ENOLASE"/>
    <property type="match status" value="1"/>
</dbReference>
<dbReference type="Gene3D" id="3.20.20.120">
    <property type="entry name" value="Enolase-like C-terminal domain"/>
    <property type="match status" value="1"/>
</dbReference>
<dbReference type="UniPathway" id="UPA00109">
    <property type="reaction ID" value="UER00187"/>
</dbReference>
<protein>
    <recommendedName>
        <fullName evidence="4 11">Enolase</fullName>
        <ecNumber evidence="3 11">4.2.1.11</ecNumber>
    </recommendedName>
    <alternativeName>
        <fullName evidence="11">2-phospho-D-glycerate hydro-lyase</fullName>
    </alternativeName>
    <alternativeName>
        <fullName evidence="11">2-phosphoglycerate dehydratase</fullName>
    </alternativeName>
</protein>
<dbReference type="GO" id="GO:0000015">
    <property type="term" value="C:phosphopyruvate hydratase complex"/>
    <property type="evidence" value="ECO:0007669"/>
    <property type="project" value="InterPro"/>
</dbReference>
<dbReference type="GO" id="GO:0000287">
    <property type="term" value="F:magnesium ion binding"/>
    <property type="evidence" value="ECO:0007669"/>
    <property type="project" value="UniProtKB-UniRule"/>
</dbReference>
<dbReference type="Proteomes" id="UP000180235">
    <property type="component" value="Chromosome"/>
</dbReference>
<evidence type="ECO:0000256" key="10">
    <source>
        <dbReference type="ARBA" id="ARBA00023239"/>
    </source>
</evidence>
<keyword evidence="6 11" id="KW-0964">Secreted</keyword>
<feature type="binding site" evidence="11 14">
    <location>
        <position position="288"/>
    </location>
    <ligand>
        <name>Mg(2+)</name>
        <dbReference type="ChEBI" id="CHEBI:18420"/>
    </ligand>
</feature>
<keyword evidence="5 11" id="KW-0963">Cytoplasm</keyword>
<feature type="active site" description="Proton donor" evidence="11 12">
    <location>
        <position position="210"/>
    </location>
</feature>
<dbReference type="GO" id="GO:0004634">
    <property type="term" value="F:phosphopyruvate hydratase activity"/>
    <property type="evidence" value="ECO:0007669"/>
    <property type="project" value="UniProtKB-UniRule"/>
</dbReference>
<dbReference type="AlphaFoldDB" id="A0A1J0AE41"/>
<keyword evidence="10 11" id="KW-0456">Lyase</keyword>
<feature type="binding site" evidence="13">
    <location>
        <position position="160"/>
    </location>
    <ligand>
        <name>substrate</name>
    </ligand>
</feature>
<keyword evidence="8 11" id="KW-0460">Magnesium</keyword>
<dbReference type="SUPFAM" id="SSF54826">
    <property type="entry name" value="Enolase N-terminal domain-like"/>
    <property type="match status" value="1"/>
</dbReference>
<comment type="pathway">
    <text evidence="1 11">Carbohydrate degradation; glycolysis; pyruvate from D-glyceraldehyde 3-phosphate: step 4/5.</text>
</comment>
<dbReference type="FunFam" id="3.30.390.10:FF:000001">
    <property type="entry name" value="Enolase"/>
    <property type="match status" value="1"/>
</dbReference>
<comment type="cofactor">
    <cofactor evidence="11">
        <name>Mg(2+)</name>
        <dbReference type="ChEBI" id="CHEBI:18420"/>
    </cofactor>
    <text evidence="11">Binds a second Mg(2+) ion via substrate during catalysis.</text>
</comment>
<comment type="similarity">
    <text evidence="2 11">Belongs to the enolase family.</text>
</comment>
<dbReference type="PROSITE" id="PS00164">
    <property type="entry name" value="ENOLASE"/>
    <property type="match status" value="1"/>
</dbReference>
<feature type="binding site" evidence="13">
    <location>
        <position position="391"/>
    </location>
    <ligand>
        <name>substrate</name>
    </ligand>
</feature>
<evidence type="ECO:0000256" key="9">
    <source>
        <dbReference type="ARBA" id="ARBA00023152"/>
    </source>
</evidence>
<dbReference type="InterPro" id="IPR036849">
    <property type="entry name" value="Enolase-like_C_sf"/>
</dbReference>
<dbReference type="InterPro" id="IPR029017">
    <property type="entry name" value="Enolase-like_N"/>
</dbReference>
<dbReference type="SMART" id="SM01192">
    <property type="entry name" value="Enolase_C"/>
    <property type="match status" value="1"/>
</dbReference>
<dbReference type="HAMAP" id="MF_00318">
    <property type="entry name" value="Enolase"/>
    <property type="match status" value="1"/>
</dbReference>
<feature type="binding site" evidence="11 14">
    <location>
        <position position="315"/>
    </location>
    <ligand>
        <name>Mg(2+)</name>
        <dbReference type="ChEBI" id="CHEBI:18420"/>
    </ligand>
</feature>
<dbReference type="NCBIfam" id="TIGR01060">
    <property type="entry name" value="eno"/>
    <property type="match status" value="1"/>
</dbReference>
<keyword evidence="7 11" id="KW-0479">Metal-binding</keyword>
<keyword evidence="9 11" id="KW-0324">Glycolysis</keyword>
<feature type="binding site" evidence="11">
    <location>
        <position position="168"/>
    </location>
    <ligand>
        <name>(2R)-2-phosphoglycerate</name>
        <dbReference type="ChEBI" id="CHEBI:58289"/>
    </ligand>
</feature>
<dbReference type="InterPro" id="IPR020810">
    <property type="entry name" value="Enolase_C"/>
</dbReference>
<dbReference type="InterPro" id="IPR020809">
    <property type="entry name" value="Enolase_CS"/>
</dbReference>
<evidence type="ECO:0000256" key="1">
    <source>
        <dbReference type="ARBA" id="ARBA00005031"/>
    </source>
</evidence>
<feature type="binding site" evidence="13">
    <location>
        <position position="315"/>
    </location>
    <ligand>
        <name>substrate</name>
    </ligand>
</feature>
<dbReference type="SFLD" id="SFLDF00002">
    <property type="entry name" value="enolase"/>
    <property type="match status" value="1"/>
</dbReference>
<dbReference type="GO" id="GO:0009986">
    <property type="term" value="C:cell surface"/>
    <property type="evidence" value="ECO:0007669"/>
    <property type="project" value="UniProtKB-SubCell"/>
</dbReference>
<feature type="binding site" evidence="13">
    <location>
        <position position="288"/>
    </location>
    <ligand>
        <name>substrate</name>
    </ligand>
</feature>
<feature type="binding site" evidence="13">
    <location>
        <begin position="367"/>
        <end position="370"/>
    </location>
    <ligand>
        <name>substrate</name>
    </ligand>
</feature>
<evidence type="ECO:0000256" key="4">
    <source>
        <dbReference type="ARBA" id="ARBA00017068"/>
    </source>
</evidence>
<dbReference type="STRING" id="1188229.GlitD10_1878"/>
<dbReference type="PANTHER" id="PTHR11902">
    <property type="entry name" value="ENOLASE"/>
    <property type="match status" value="1"/>
</dbReference>
<dbReference type="Pfam" id="PF03952">
    <property type="entry name" value="Enolase_N"/>
    <property type="match status" value="1"/>
</dbReference>
<dbReference type="SFLD" id="SFLDG00178">
    <property type="entry name" value="enolase"/>
    <property type="match status" value="1"/>
</dbReference>
<evidence type="ECO:0000256" key="6">
    <source>
        <dbReference type="ARBA" id="ARBA00022525"/>
    </source>
</evidence>
<comment type="catalytic activity">
    <reaction evidence="11">
        <text>(2R)-2-phosphoglycerate = phosphoenolpyruvate + H2O</text>
        <dbReference type="Rhea" id="RHEA:10164"/>
        <dbReference type="ChEBI" id="CHEBI:15377"/>
        <dbReference type="ChEBI" id="CHEBI:58289"/>
        <dbReference type="ChEBI" id="CHEBI:58702"/>
        <dbReference type="EC" id="4.2.1.11"/>
    </reaction>
</comment>
<dbReference type="CDD" id="cd03313">
    <property type="entry name" value="enolase"/>
    <property type="match status" value="1"/>
</dbReference>
<gene>
    <name evidence="11 17" type="primary">eno</name>
    <name evidence="17" type="ORF">GlitD10_1878</name>
</gene>
<dbReference type="SFLD" id="SFLDS00001">
    <property type="entry name" value="Enolase"/>
    <property type="match status" value="1"/>
</dbReference>